<sequence>MSDADGLSPMPSGSATKHRTALSDSDADADTNDHSDSSPRSRKRAKLEHATGDKGKGKARVQDSDDDQERDPEDQEDEDVKGFIRDEDLGPDERQLLVRHNDGYVTGSIVRIACHSFLTYDSVEFRPGPALNMIIGPNGTGKSTIACAIAIGLGFPAKVLGRSTKLSAYCKNDSNEATWIEIELKGKPGQKNLVVRRHLSRDSEKTRFELDGEDASSKAVMEQMEQLQVQVGNLCTFLPQDRVASFAMMTPPELLRETQRAAGNENLTTWHQVLIQEFKKCREVQLEVTRLSEQLARKQTKQAETEKEVRAFEQRARLEQDRDVVEVLVKFGAYHQVYEQYLVAREAKTVLQNEVAHLEEKNRPFRDSMRALEGLVKACRKEQDKVDKKVNALLKDADQYKDKLDKLLVLRAQEGDRESLSDKIREIKKSESERRKRIDKLKQEIDRFSALAANEPAEADTADLDRQIRDKSNQRSEIVNQAQENHNEVEDIHRRAEEHLRAEKRYEEEIAKQQQVALQRERALEHFEPVVWKVVQWLRANKNQLRGRVFEPPRLYLGVKKELNGQKLDLSRDPQIVDLVEGPIPLNAFSTFLFEFQEDYDKMYNLVCDEPNRRQPGSGLKFSGVHIDVNIKPDQIPRPLSPEQLNQFGLDSYAIDLLDGPAPVLSWLCLSHNLHRMPIQINRRHVDAKAIEATRQVQRYYTRDGSSSIRFSMYGNRLAQLETRTLQRAKILNTGVDQARVDMCRVKIAENQAARAALKAERDRCREVEADLAAQVEQIESERAELDAERKKLNKAWQQWVKAKSRLETAHAQLKREQSKPSANEQREALAKQLRKLVDKRVVAALGYADATAQAADLQEGAIKVALQALQAESDQRALDARLREKDTELEEKKAELEAATIKNSALLKEGKRLMAAANEALDAADEDLRARVTERRNENRTPQELEDELARIETDLSCMSAVSPLVLEAYNKRKVDIAEQQEKLEAAQERLDDSKTVIETTEKRWRPRLERLVSDISAKFTAAFDTLGLLGEVRLATDDDYEKWGIEIMVSFRDRKDNSQDVVLHVLSGQRQSGGERALTTVTYLLALAELARAPFALVDEINQGMDQRAERNMHKMLVETTCSHDVGQYFLLTPKLLPDLVYHPKMKVLVINVSPYVPSDMSLQGIIDNKRALVRKRKRADAAGGARTAVLAQ</sequence>
<keyword evidence="3 4" id="KW-0175">Coiled coil</keyword>
<dbReference type="OrthoDB" id="10254973at2759"/>
<feature type="coiled-coil region" evidence="4">
    <location>
        <begin position="876"/>
        <end position="928"/>
    </location>
</feature>
<comment type="caution">
    <text evidence="7">The sequence shown here is derived from an EMBL/GenBank/DDBJ whole genome shotgun (WGS) entry which is preliminary data.</text>
</comment>
<dbReference type="GO" id="GO:0003697">
    <property type="term" value="F:single-stranded DNA binding"/>
    <property type="evidence" value="ECO:0007669"/>
    <property type="project" value="TreeGrafter"/>
</dbReference>
<dbReference type="GO" id="GO:0030915">
    <property type="term" value="C:Smc5-Smc6 complex"/>
    <property type="evidence" value="ECO:0007669"/>
    <property type="project" value="TreeGrafter"/>
</dbReference>
<dbReference type="InterPro" id="IPR003395">
    <property type="entry name" value="RecF/RecN/SMC_N"/>
</dbReference>
<dbReference type="AlphaFoldDB" id="A0A5C5G6G5"/>
<protein>
    <recommendedName>
        <fullName evidence="2">Structural maintenance of chromosomes protein 5</fullName>
    </recommendedName>
</protein>
<dbReference type="Pfam" id="PF02463">
    <property type="entry name" value="SMC_N"/>
    <property type="match status" value="1"/>
</dbReference>
<keyword evidence="7" id="KW-0378">Hydrolase</keyword>
<evidence type="ECO:0000313" key="8">
    <source>
        <dbReference type="Proteomes" id="UP000311382"/>
    </source>
</evidence>
<evidence type="ECO:0000259" key="6">
    <source>
        <dbReference type="Pfam" id="PF02463"/>
    </source>
</evidence>
<dbReference type="EMBL" id="SOZI01000004">
    <property type="protein sequence ID" value="TNY24149.1"/>
    <property type="molecule type" value="Genomic_DNA"/>
</dbReference>
<feature type="coiled-coil region" evidence="4">
    <location>
        <begin position="281"/>
        <end position="361"/>
    </location>
</feature>
<dbReference type="STRING" id="5288.A0A5C5G6G5"/>
<dbReference type="PANTHER" id="PTHR45916:SF1">
    <property type="entry name" value="STRUCTURAL MAINTENANCE OF CHROMOSOMES PROTEIN 5"/>
    <property type="match status" value="1"/>
</dbReference>
<evidence type="ECO:0000256" key="4">
    <source>
        <dbReference type="SAM" id="Coils"/>
    </source>
</evidence>
<organism evidence="7 8">
    <name type="scientific">Rhodotorula diobovata</name>
    <dbReference type="NCBI Taxonomy" id="5288"/>
    <lineage>
        <taxon>Eukaryota</taxon>
        <taxon>Fungi</taxon>
        <taxon>Dikarya</taxon>
        <taxon>Basidiomycota</taxon>
        <taxon>Pucciniomycotina</taxon>
        <taxon>Microbotryomycetes</taxon>
        <taxon>Sporidiobolales</taxon>
        <taxon>Sporidiobolaceae</taxon>
        <taxon>Rhodotorula</taxon>
    </lineage>
</organism>
<dbReference type="GO" id="GO:0016787">
    <property type="term" value="F:hydrolase activity"/>
    <property type="evidence" value="ECO:0007669"/>
    <property type="project" value="UniProtKB-KW"/>
</dbReference>
<feature type="compositionally biased region" description="Acidic residues" evidence="5">
    <location>
        <begin position="64"/>
        <end position="79"/>
    </location>
</feature>
<evidence type="ECO:0000256" key="2">
    <source>
        <dbReference type="ARBA" id="ARBA00018687"/>
    </source>
</evidence>
<dbReference type="SUPFAM" id="SSF52540">
    <property type="entry name" value="P-loop containing nucleoside triphosphate hydrolases"/>
    <property type="match status" value="2"/>
</dbReference>
<dbReference type="GO" id="GO:0000724">
    <property type="term" value="P:double-strand break repair via homologous recombination"/>
    <property type="evidence" value="ECO:0007669"/>
    <property type="project" value="TreeGrafter"/>
</dbReference>
<evidence type="ECO:0000313" key="7">
    <source>
        <dbReference type="EMBL" id="TNY24149.1"/>
    </source>
</evidence>
<comment type="similarity">
    <text evidence="1">Belongs to the SMC family. SMC5 subfamily.</text>
</comment>
<dbReference type="Proteomes" id="UP000311382">
    <property type="component" value="Unassembled WGS sequence"/>
</dbReference>
<feature type="coiled-coil region" evidence="4">
    <location>
        <begin position="390"/>
        <end position="444"/>
    </location>
</feature>
<feature type="compositionally biased region" description="Basic and acidic residues" evidence="5">
    <location>
        <begin position="47"/>
        <end position="63"/>
    </location>
</feature>
<evidence type="ECO:0000256" key="1">
    <source>
        <dbReference type="ARBA" id="ARBA00010171"/>
    </source>
</evidence>
<proteinExistence type="inferred from homology"/>
<dbReference type="InterPro" id="IPR027417">
    <property type="entry name" value="P-loop_NTPase"/>
</dbReference>
<dbReference type="Gene3D" id="3.40.50.300">
    <property type="entry name" value="P-loop containing nucleotide triphosphate hydrolases"/>
    <property type="match status" value="2"/>
</dbReference>
<reference evidence="7 8" key="1">
    <citation type="submission" date="2019-03" db="EMBL/GenBank/DDBJ databases">
        <title>Rhodosporidium diobovatum UCD-FST 08-225 genome sequencing, assembly, and annotation.</title>
        <authorList>
            <person name="Fakankun I.U."/>
            <person name="Fristensky B."/>
            <person name="Levin D.B."/>
        </authorList>
    </citation>
    <scope>NUCLEOTIDE SEQUENCE [LARGE SCALE GENOMIC DNA]</scope>
    <source>
        <strain evidence="7 8">UCD-FST 08-225</strain>
    </source>
</reference>
<evidence type="ECO:0000256" key="5">
    <source>
        <dbReference type="SAM" id="MobiDB-lite"/>
    </source>
</evidence>
<feature type="domain" description="RecF/RecN/SMC N-terminal" evidence="6">
    <location>
        <begin position="109"/>
        <end position="1123"/>
    </location>
</feature>
<gene>
    <name evidence="7" type="ORF">DMC30DRAFT_407684</name>
</gene>
<feature type="coiled-coil region" evidence="4">
    <location>
        <begin position="968"/>
        <end position="1005"/>
    </location>
</feature>
<feature type="coiled-coil region" evidence="4">
    <location>
        <begin position="751"/>
        <end position="796"/>
    </location>
</feature>
<dbReference type="PANTHER" id="PTHR45916">
    <property type="entry name" value="STRUCTURAL MAINTENANCE OF CHROMOSOMES PROTEIN 5"/>
    <property type="match status" value="1"/>
</dbReference>
<feature type="coiled-coil region" evidence="4">
    <location>
        <begin position="479"/>
        <end position="516"/>
    </location>
</feature>
<feature type="region of interest" description="Disordered" evidence="5">
    <location>
        <begin position="1"/>
        <end position="88"/>
    </location>
</feature>
<accession>A0A5C5G6G5</accession>
<name>A0A5C5G6G5_9BASI</name>
<dbReference type="GO" id="GO:0005634">
    <property type="term" value="C:nucleus"/>
    <property type="evidence" value="ECO:0007669"/>
    <property type="project" value="TreeGrafter"/>
</dbReference>
<keyword evidence="8" id="KW-1185">Reference proteome</keyword>
<evidence type="ECO:0000256" key="3">
    <source>
        <dbReference type="ARBA" id="ARBA00023054"/>
    </source>
</evidence>